<dbReference type="SMART" id="SM00404">
    <property type="entry name" value="PTPc_motif"/>
    <property type="match status" value="1"/>
</dbReference>
<dbReference type="SMART" id="SM00195">
    <property type="entry name" value="DSPc"/>
    <property type="match status" value="1"/>
</dbReference>
<evidence type="ECO:0000313" key="7">
    <source>
        <dbReference type="EMBL" id="TFK18206.1"/>
    </source>
</evidence>
<reference evidence="7 8" key="1">
    <citation type="journal article" date="2019" name="Nat. Ecol. Evol.">
        <title>Megaphylogeny resolves global patterns of mushroom evolution.</title>
        <authorList>
            <person name="Varga T."/>
            <person name="Krizsan K."/>
            <person name="Foldi C."/>
            <person name="Dima B."/>
            <person name="Sanchez-Garcia M."/>
            <person name="Sanchez-Ramirez S."/>
            <person name="Szollosi G.J."/>
            <person name="Szarkandi J.G."/>
            <person name="Papp V."/>
            <person name="Albert L."/>
            <person name="Andreopoulos W."/>
            <person name="Angelini C."/>
            <person name="Antonin V."/>
            <person name="Barry K.W."/>
            <person name="Bougher N.L."/>
            <person name="Buchanan P."/>
            <person name="Buyck B."/>
            <person name="Bense V."/>
            <person name="Catcheside P."/>
            <person name="Chovatia M."/>
            <person name="Cooper J."/>
            <person name="Damon W."/>
            <person name="Desjardin D."/>
            <person name="Finy P."/>
            <person name="Geml J."/>
            <person name="Haridas S."/>
            <person name="Hughes K."/>
            <person name="Justo A."/>
            <person name="Karasinski D."/>
            <person name="Kautmanova I."/>
            <person name="Kiss B."/>
            <person name="Kocsube S."/>
            <person name="Kotiranta H."/>
            <person name="LaButti K.M."/>
            <person name="Lechner B.E."/>
            <person name="Liimatainen K."/>
            <person name="Lipzen A."/>
            <person name="Lukacs Z."/>
            <person name="Mihaltcheva S."/>
            <person name="Morgado L.N."/>
            <person name="Niskanen T."/>
            <person name="Noordeloos M.E."/>
            <person name="Ohm R.A."/>
            <person name="Ortiz-Santana B."/>
            <person name="Ovrebo C."/>
            <person name="Racz N."/>
            <person name="Riley R."/>
            <person name="Savchenko A."/>
            <person name="Shiryaev A."/>
            <person name="Soop K."/>
            <person name="Spirin V."/>
            <person name="Szebenyi C."/>
            <person name="Tomsovsky M."/>
            <person name="Tulloss R.E."/>
            <person name="Uehling J."/>
            <person name="Grigoriev I.V."/>
            <person name="Vagvolgyi C."/>
            <person name="Papp T."/>
            <person name="Martin F.M."/>
            <person name="Miettinen O."/>
            <person name="Hibbett D.S."/>
            <person name="Nagy L.G."/>
        </authorList>
    </citation>
    <scope>NUCLEOTIDE SEQUENCE [LARGE SCALE GENOMIC DNA]</scope>
    <source>
        <strain evidence="7 8">CBS 121175</strain>
    </source>
</reference>
<dbReference type="GO" id="GO:0005737">
    <property type="term" value="C:cytoplasm"/>
    <property type="evidence" value="ECO:0007669"/>
    <property type="project" value="TreeGrafter"/>
</dbReference>
<dbReference type="Pfam" id="PF00782">
    <property type="entry name" value="DSPc"/>
    <property type="match status" value="1"/>
</dbReference>
<dbReference type="PROSITE" id="PS50054">
    <property type="entry name" value="TYR_PHOSPHATASE_DUAL"/>
    <property type="match status" value="1"/>
</dbReference>
<evidence type="ECO:0000313" key="8">
    <source>
        <dbReference type="Proteomes" id="UP000307440"/>
    </source>
</evidence>
<keyword evidence="3" id="KW-0378">Hydrolase</keyword>
<keyword evidence="4" id="KW-0904">Protein phosphatase</keyword>
<dbReference type="InterPro" id="IPR000340">
    <property type="entry name" value="Dual-sp_phosphatase_cat-dom"/>
</dbReference>
<dbReference type="InterPro" id="IPR029021">
    <property type="entry name" value="Prot-tyrosine_phosphatase-like"/>
</dbReference>
<organism evidence="7 8">
    <name type="scientific">Coprinopsis marcescibilis</name>
    <name type="common">Agaric fungus</name>
    <name type="synonym">Psathyrella marcescibilis</name>
    <dbReference type="NCBI Taxonomy" id="230819"/>
    <lineage>
        <taxon>Eukaryota</taxon>
        <taxon>Fungi</taxon>
        <taxon>Dikarya</taxon>
        <taxon>Basidiomycota</taxon>
        <taxon>Agaricomycotina</taxon>
        <taxon>Agaricomycetes</taxon>
        <taxon>Agaricomycetidae</taxon>
        <taxon>Agaricales</taxon>
        <taxon>Agaricineae</taxon>
        <taxon>Psathyrellaceae</taxon>
        <taxon>Coprinopsis</taxon>
    </lineage>
</organism>
<protein>
    <recommendedName>
        <fullName evidence="2">protein-tyrosine-phosphatase</fullName>
        <ecNumber evidence="2">3.1.3.48</ecNumber>
    </recommendedName>
</protein>
<evidence type="ECO:0000256" key="1">
    <source>
        <dbReference type="ARBA" id="ARBA00008601"/>
    </source>
</evidence>
<dbReference type="PROSITE" id="PS00383">
    <property type="entry name" value="TYR_PHOSPHATASE_1"/>
    <property type="match status" value="1"/>
</dbReference>
<dbReference type="PANTHER" id="PTHR10159">
    <property type="entry name" value="DUAL SPECIFICITY PROTEIN PHOSPHATASE"/>
    <property type="match status" value="1"/>
</dbReference>
<feature type="non-terminal residue" evidence="7">
    <location>
        <position position="1"/>
    </location>
</feature>
<evidence type="ECO:0000259" key="5">
    <source>
        <dbReference type="PROSITE" id="PS50054"/>
    </source>
</evidence>
<keyword evidence="8" id="KW-1185">Reference proteome</keyword>
<dbReference type="SUPFAM" id="SSF52799">
    <property type="entry name" value="(Phosphotyrosine protein) phosphatases II"/>
    <property type="match status" value="1"/>
</dbReference>
<evidence type="ECO:0000256" key="3">
    <source>
        <dbReference type="ARBA" id="ARBA00022801"/>
    </source>
</evidence>
<dbReference type="InterPro" id="IPR020422">
    <property type="entry name" value="TYR_PHOSPHATASE_DUAL_dom"/>
</dbReference>
<comment type="similarity">
    <text evidence="1">Belongs to the protein-tyrosine phosphatase family. Non-receptor class dual specificity subfamily.</text>
</comment>
<dbReference type="Proteomes" id="UP000307440">
    <property type="component" value="Unassembled WGS sequence"/>
</dbReference>
<dbReference type="PANTHER" id="PTHR10159:SF511">
    <property type="entry name" value="DUAL SPECIFICITY PROTEIN PHOSPHATASE 1"/>
    <property type="match status" value="1"/>
</dbReference>
<sequence length="163" mass="17513">PCSAASSAVHLASNCITHVLSIGSTPSPKVDGVVYRRLGLKDDGSASLELTVNTAAEIIKEALKGSGRVLVHCSAGISRSPTVVTAYLMKEKGMGLKEALGVVVRARPQVSPNSGFLRQLKDMEMDLWGVESLVEDEIPRREVERLALFAEPRGSQEQVNFLL</sequence>
<dbReference type="STRING" id="230819.A0A5C3KDN0"/>
<evidence type="ECO:0000256" key="4">
    <source>
        <dbReference type="ARBA" id="ARBA00022912"/>
    </source>
</evidence>
<accession>A0A5C3KDN0</accession>
<evidence type="ECO:0000256" key="2">
    <source>
        <dbReference type="ARBA" id="ARBA00013064"/>
    </source>
</evidence>
<evidence type="ECO:0000259" key="6">
    <source>
        <dbReference type="PROSITE" id="PS50056"/>
    </source>
</evidence>
<dbReference type="GO" id="GO:0017017">
    <property type="term" value="F:MAP kinase tyrosine/serine/threonine phosphatase activity"/>
    <property type="evidence" value="ECO:0007669"/>
    <property type="project" value="TreeGrafter"/>
</dbReference>
<dbReference type="OrthoDB" id="10252009at2759"/>
<dbReference type="PROSITE" id="PS50056">
    <property type="entry name" value="TYR_PHOSPHATASE_2"/>
    <property type="match status" value="1"/>
</dbReference>
<dbReference type="InterPro" id="IPR016130">
    <property type="entry name" value="Tyr_Pase_AS"/>
</dbReference>
<proteinExistence type="inferred from homology"/>
<name>A0A5C3KDN0_COPMA</name>
<dbReference type="CDD" id="cd14498">
    <property type="entry name" value="DSP"/>
    <property type="match status" value="1"/>
</dbReference>
<dbReference type="Gene3D" id="3.90.190.10">
    <property type="entry name" value="Protein tyrosine phosphatase superfamily"/>
    <property type="match status" value="1"/>
</dbReference>
<dbReference type="InterPro" id="IPR003595">
    <property type="entry name" value="Tyr_Pase_cat"/>
</dbReference>
<dbReference type="AlphaFoldDB" id="A0A5C3KDN0"/>
<dbReference type="GO" id="GO:0043409">
    <property type="term" value="P:negative regulation of MAPK cascade"/>
    <property type="evidence" value="ECO:0007669"/>
    <property type="project" value="TreeGrafter"/>
</dbReference>
<dbReference type="GO" id="GO:0008330">
    <property type="term" value="F:protein tyrosine/threonine phosphatase activity"/>
    <property type="evidence" value="ECO:0007669"/>
    <property type="project" value="TreeGrafter"/>
</dbReference>
<dbReference type="GO" id="GO:0033550">
    <property type="term" value="F:MAP kinase tyrosine phosphatase activity"/>
    <property type="evidence" value="ECO:0007669"/>
    <property type="project" value="TreeGrafter"/>
</dbReference>
<feature type="domain" description="Tyrosine specific protein phosphatases" evidence="6">
    <location>
        <begin position="49"/>
        <end position="108"/>
    </location>
</feature>
<gene>
    <name evidence="7" type="ORF">FA15DRAFT_603715</name>
</gene>
<dbReference type="EMBL" id="ML210421">
    <property type="protein sequence ID" value="TFK18206.1"/>
    <property type="molecule type" value="Genomic_DNA"/>
</dbReference>
<dbReference type="EC" id="3.1.3.48" evidence="2"/>
<dbReference type="InterPro" id="IPR000387">
    <property type="entry name" value="Tyr_Pase_dom"/>
</dbReference>
<feature type="domain" description="Tyrosine-protein phosphatase" evidence="5">
    <location>
        <begin position="1"/>
        <end position="129"/>
    </location>
</feature>